<keyword evidence="2" id="KW-0012">Acyltransferase</keyword>
<dbReference type="InterPro" id="IPR016181">
    <property type="entry name" value="Acyl_CoA_acyltransferase"/>
</dbReference>
<proteinExistence type="predicted"/>
<evidence type="ECO:0000313" key="4">
    <source>
        <dbReference type="EMBL" id="MUN28780.1"/>
    </source>
</evidence>
<sequence>MVVISDATEGDLQQIYEIEVESFDQPYSLRLLKAYLILSGNLYIVAKEGDVVQGYAIGITQNKIRGHVISIATRAKARGKGIGSTILRELERRFLACGATYSYLEVETKNANALLFYSHLGYLISYTRKNYYGRNRHAFIMLKSLTVACYTD</sequence>
<comment type="caution">
    <text evidence="4">The sequence shown here is derived from an EMBL/GenBank/DDBJ whole genome shotgun (WGS) entry which is preliminary data.</text>
</comment>
<dbReference type="Gene3D" id="3.40.630.30">
    <property type="match status" value="1"/>
</dbReference>
<dbReference type="PANTHER" id="PTHR43420:SF12">
    <property type="entry name" value="N-ACETYLTRANSFERASE DOMAIN-CONTAINING PROTEIN"/>
    <property type="match status" value="1"/>
</dbReference>
<dbReference type="SUPFAM" id="SSF55729">
    <property type="entry name" value="Acyl-CoA N-acyltransferases (Nat)"/>
    <property type="match status" value="1"/>
</dbReference>
<accession>A0A6A9QKH0</accession>
<dbReference type="AlphaFoldDB" id="A0A6A9QKH0"/>
<evidence type="ECO:0000259" key="3">
    <source>
        <dbReference type="PROSITE" id="PS51186"/>
    </source>
</evidence>
<reference evidence="4 5" key="1">
    <citation type="submission" date="2019-10" db="EMBL/GenBank/DDBJ databases">
        <title>Sequencing and Assembly of Multiple Reported Metal-Biooxidizing Members of the Extremely Thermoacidophilic Archaeal Family Sulfolobaceae.</title>
        <authorList>
            <person name="Counts J.A."/>
            <person name="Kelly R.M."/>
        </authorList>
    </citation>
    <scope>NUCLEOTIDE SEQUENCE [LARGE SCALE GENOMIC DNA]</scope>
    <source>
        <strain evidence="4 5">DSM 6482</strain>
    </source>
</reference>
<dbReference type="PROSITE" id="PS51186">
    <property type="entry name" value="GNAT"/>
    <property type="match status" value="1"/>
</dbReference>
<evidence type="ECO:0000313" key="5">
    <source>
        <dbReference type="Proteomes" id="UP000470772"/>
    </source>
</evidence>
<dbReference type="EMBL" id="WGGD01000005">
    <property type="protein sequence ID" value="MUN28780.1"/>
    <property type="molecule type" value="Genomic_DNA"/>
</dbReference>
<keyword evidence="1 4" id="KW-0808">Transferase</keyword>
<keyword evidence="5" id="KW-1185">Reference proteome</keyword>
<dbReference type="RefSeq" id="WP_156017903.1">
    <property type="nucleotide sequence ID" value="NZ_WGGD01000005.1"/>
</dbReference>
<dbReference type="PANTHER" id="PTHR43420">
    <property type="entry name" value="ACETYLTRANSFERASE"/>
    <property type="match status" value="1"/>
</dbReference>
<feature type="domain" description="N-acetyltransferase" evidence="3">
    <location>
        <begin position="2"/>
        <end position="146"/>
    </location>
</feature>
<organism evidence="4 5">
    <name type="scientific">Sulfuracidifex metallicus DSM 6482 = JCM 9184</name>
    <dbReference type="NCBI Taxonomy" id="523847"/>
    <lineage>
        <taxon>Archaea</taxon>
        <taxon>Thermoproteota</taxon>
        <taxon>Thermoprotei</taxon>
        <taxon>Sulfolobales</taxon>
        <taxon>Sulfolobaceae</taxon>
        <taxon>Sulfuracidifex</taxon>
    </lineage>
</organism>
<dbReference type="CDD" id="cd04301">
    <property type="entry name" value="NAT_SF"/>
    <property type="match status" value="1"/>
</dbReference>
<evidence type="ECO:0000256" key="2">
    <source>
        <dbReference type="ARBA" id="ARBA00023315"/>
    </source>
</evidence>
<dbReference type="InterPro" id="IPR050680">
    <property type="entry name" value="YpeA/RimI_acetyltransf"/>
</dbReference>
<evidence type="ECO:0000256" key="1">
    <source>
        <dbReference type="ARBA" id="ARBA00022679"/>
    </source>
</evidence>
<dbReference type="Proteomes" id="UP000470772">
    <property type="component" value="Unassembled WGS sequence"/>
</dbReference>
<dbReference type="GO" id="GO:0016747">
    <property type="term" value="F:acyltransferase activity, transferring groups other than amino-acyl groups"/>
    <property type="evidence" value="ECO:0007669"/>
    <property type="project" value="InterPro"/>
</dbReference>
<gene>
    <name evidence="4" type="ORF">GC250_04850</name>
</gene>
<name>A0A6A9QKH0_SULME</name>
<protein>
    <submittedName>
        <fullName evidence="4">GNAT family N-acetyltransferase</fullName>
    </submittedName>
</protein>
<dbReference type="InterPro" id="IPR000182">
    <property type="entry name" value="GNAT_dom"/>
</dbReference>
<dbReference type="Pfam" id="PF00583">
    <property type="entry name" value="Acetyltransf_1"/>
    <property type="match status" value="1"/>
</dbReference>